<accession>A0A1T5LKK5</accession>
<dbReference type="EMBL" id="FUZT01000007">
    <property type="protein sequence ID" value="SKC76522.1"/>
    <property type="molecule type" value="Genomic_DNA"/>
</dbReference>
<evidence type="ECO:0000313" key="8">
    <source>
        <dbReference type="Proteomes" id="UP000190285"/>
    </source>
</evidence>
<dbReference type="InterPro" id="IPR009057">
    <property type="entry name" value="Homeodomain-like_sf"/>
</dbReference>
<gene>
    <name evidence="7" type="ORF">SAMN02194393_02998</name>
</gene>
<dbReference type="InterPro" id="IPR027417">
    <property type="entry name" value="P-loop_NTPase"/>
</dbReference>
<dbReference type="InterPro" id="IPR058031">
    <property type="entry name" value="AAA_lid_NorR"/>
</dbReference>
<dbReference type="InterPro" id="IPR003593">
    <property type="entry name" value="AAA+_ATPase"/>
</dbReference>
<dbReference type="PANTHER" id="PTHR32071">
    <property type="entry name" value="TRANSCRIPTIONAL REGULATORY PROTEIN"/>
    <property type="match status" value="1"/>
</dbReference>
<dbReference type="PRINTS" id="PR01590">
    <property type="entry name" value="HTHFIS"/>
</dbReference>
<evidence type="ECO:0000259" key="6">
    <source>
        <dbReference type="PROSITE" id="PS50045"/>
    </source>
</evidence>
<keyword evidence="4" id="KW-0238">DNA-binding</keyword>
<feature type="domain" description="Sigma-54 factor interaction" evidence="6">
    <location>
        <begin position="234"/>
        <end position="459"/>
    </location>
</feature>
<dbReference type="STRING" id="36842.SAMN02194393_02998"/>
<dbReference type="PROSITE" id="PS00688">
    <property type="entry name" value="SIGMA54_INTERACT_3"/>
    <property type="match status" value="1"/>
</dbReference>
<dbReference type="PROSITE" id="PS50045">
    <property type="entry name" value="SIGMA54_INTERACT_4"/>
    <property type="match status" value="1"/>
</dbReference>
<dbReference type="InterPro" id="IPR025944">
    <property type="entry name" value="Sigma_54_int_dom_CS"/>
</dbReference>
<dbReference type="PROSITE" id="PS00676">
    <property type="entry name" value="SIGMA54_INTERACT_2"/>
    <property type="match status" value="1"/>
</dbReference>
<keyword evidence="8" id="KW-1185">Reference proteome</keyword>
<dbReference type="OrthoDB" id="9803970at2"/>
<dbReference type="InterPro" id="IPR025943">
    <property type="entry name" value="Sigma_54_int_dom_ATP-bd_2"/>
</dbReference>
<dbReference type="SUPFAM" id="SSF52540">
    <property type="entry name" value="P-loop containing nucleoside triphosphate hydrolases"/>
    <property type="match status" value="1"/>
</dbReference>
<dbReference type="Pfam" id="PF25601">
    <property type="entry name" value="AAA_lid_14"/>
    <property type="match status" value="1"/>
</dbReference>
<dbReference type="GO" id="GO:0005524">
    <property type="term" value="F:ATP binding"/>
    <property type="evidence" value="ECO:0007669"/>
    <property type="project" value="UniProtKB-KW"/>
</dbReference>
<dbReference type="PANTHER" id="PTHR32071:SF74">
    <property type="entry name" value="TRANSCRIPTIONAL ACTIVATOR ROCR"/>
    <property type="match status" value="1"/>
</dbReference>
<dbReference type="GO" id="GO:0043565">
    <property type="term" value="F:sequence-specific DNA binding"/>
    <property type="evidence" value="ECO:0007669"/>
    <property type="project" value="InterPro"/>
</dbReference>
<protein>
    <submittedName>
        <fullName evidence="7">Arginine utilization regulatory protein</fullName>
    </submittedName>
</protein>
<evidence type="ECO:0000256" key="4">
    <source>
        <dbReference type="ARBA" id="ARBA00023125"/>
    </source>
</evidence>
<proteinExistence type="predicted"/>
<dbReference type="Pfam" id="PF02954">
    <property type="entry name" value="HTH_8"/>
    <property type="match status" value="1"/>
</dbReference>
<organism evidence="7 8">
    <name type="scientific">Maledivibacter halophilus</name>
    <dbReference type="NCBI Taxonomy" id="36842"/>
    <lineage>
        <taxon>Bacteria</taxon>
        <taxon>Bacillati</taxon>
        <taxon>Bacillota</taxon>
        <taxon>Clostridia</taxon>
        <taxon>Peptostreptococcales</taxon>
        <taxon>Caminicellaceae</taxon>
        <taxon>Maledivibacter</taxon>
    </lineage>
</organism>
<evidence type="ECO:0000256" key="2">
    <source>
        <dbReference type="ARBA" id="ARBA00022840"/>
    </source>
</evidence>
<dbReference type="RefSeq" id="WP_079492677.1">
    <property type="nucleotide sequence ID" value="NZ_FUZT01000007.1"/>
</dbReference>
<dbReference type="GO" id="GO:0006355">
    <property type="term" value="P:regulation of DNA-templated transcription"/>
    <property type="evidence" value="ECO:0007669"/>
    <property type="project" value="InterPro"/>
</dbReference>
<name>A0A1T5LKK5_9FIRM</name>
<evidence type="ECO:0000256" key="5">
    <source>
        <dbReference type="ARBA" id="ARBA00023163"/>
    </source>
</evidence>
<dbReference type="Proteomes" id="UP000190285">
    <property type="component" value="Unassembled WGS sequence"/>
</dbReference>
<dbReference type="Pfam" id="PF00158">
    <property type="entry name" value="Sigma54_activat"/>
    <property type="match status" value="1"/>
</dbReference>
<evidence type="ECO:0000256" key="1">
    <source>
        <dbReference type="ARBA" id="ARBA00022741"/>
    </source>
</evidence>
<dbReference type="PROSITE" id="PS00675">
    <property type="entry name" value="SIGMA54_INTERACT_1"/>
    <property type="match status" value="1"/>
</dbReference>
<dbReference type="InterPro" id="IPR025662">
    <property type="entry name" value="Sigma_54_int_dom_ATP-bd_1"/>
</dbReference>
<keyword evidence="3" id="KW-0805">Transcription regulation</keyword>
<dbReference type="SUPFAM" id="SSF55785">
    <property type="entry name" value="PYP-like sensor domain (PAS domain)"/>
    <property type="match status" value="1"/>
</dbReference>
<keyword evidence="2" id="KW-0067">ATP-binding</keyword>
<keyword evidence="1" id="KW-0547">Nucleotide-binding</keyword>
<reference evidence="7 8" key="1">
    <citation type="submission" date="2017-02" db="EMBL/GenBank/DDBJ databases">
        <authorList>
            <person name="Peterson S.W."/>
        </authorList>
    </citation>
    <scope>NUCLEOTIDE SEQUENCE [LARGE SCALE GENOMIC DNA]</scope>
    <source>
        <strain evidence="7 8">M1</strain>
    </source>
</reference>
<dbReference type="InterPro" id="IPR035965">
    <property type="entry name" value="PAS-like_dom_sf"/>
</dbReference>
<dbReference type="AlphaFoldDB" id="A0A1T5LKK5"/>
<dbReference type="Gene3D" id="3.30.450.20">
    <property type="entry name" value="PAS domain"/>
    <property type="match status" value="1"/>
</dbReference>
<dbReference type="Gene3D" id="1.10.10.60">
    <property type="entry name" value="Homeodomain-like"/>
    <property type="match status" value="1"/>
</dbReference>
<dbReference type="SMART" id="SM00382">
    <property type="entry name" value="AAA"/>
    <property type="match status" value="1"/>
</dbReference>
<dbReference type="FunFam" id="3.40.50.300:FF:000006">
    <property type="entry name" value="DNA-binding transcriptional regulator NtrC"/>
    <property type="match status" value="1"/>
</dbReference>
<dbReference type="InterPro" id="IPR002197">
    <property type="entry name" value="HTH_Fis"/>
</dbReference>
<evidence type="ECO:0000313" key="7">
    <source>
        <dbReference type="EMBL" id="SKC76522.1"/>
    </source>
</evidence>
<sequence length="557" mass="63462">MQLYNIIIILDSSYRIINLSQSHIDGEQNLNSKFIGKHISSFIDMDIESKTGTIIFNNLPAKYIIINIPDKDGFIVHISNSMYHNIFYQKILDILDIGIHITDRSGYINFTNLAAEKGEFLNRRLTTGKHITDIYPLTSETSCILRALKNQKPLLNIYDTFVSNYSQQNISSINSGYPIFIDNILVGGLSIVRFNNYLQNTCKELSLLNDFIKKGGSLTQKSYATNLYYSFDDLIGKDKEFIKSINLAKRIAKTDSSVLIYGETGTGKELFAQSIHSASNRSNNEFIAINCAAIPEGLVESILFGTEKGSFTGSTNKSGILEKANKGTLFLDEINSMSLGIQSKLLRVLQEKKYMKVGGTKEIPCDVRVISSTNEPPDALLKSGKIRSDLYYRINTITIPIQPLRERRDDIILLYNYFINKLSYANDFKTSNSVIEILKSYDWPGNVRELLHTVEYAMNVCEDYYITTRDIPQNIIKYNNNSKNDEYQSLPFDNSGLNSIMNKYEKQVILNSLKKNDYNITKSAKELKIHRQALQYRIKKHSLSEIIEGQKKIKRIL</sequence>
<dbReference type="InterPro" id="IPR002078">
    <property type="entry name" value="Sigma_54_int"/>
</dbReference>
<evidence type="ECO:0000256" key="3">
    <source>
        <dbReference type="ARBA" id="ARBA00023015"/>
    </source>
</evidence>
<dbReference type="Gene3D" id="3.40.50.300">
    <property type="entry name" value="P-loop containing nucleotide triphosphate hydrolases"/>
    <property type="match status" value="1"/>
</dbReference>
<dbReference type="Gene3D" id="1.10.8.60">
    <property type="match status" value="1"/>
</dbReference>
<dbReference type="SUPFAM" id="SSF46689">
    <property type="entry name" value="Homeodomain-like"/>
    <property type="match status" value="1"/>
</dbReference>
<dbReference type="CDD" id="cd00009">
    <property type="entry name" value="AAA"/>
    <property type="match status" value="1"/>
</dbReference>
<keyword evidence="5" id="KW-0804">Transcription</keyword>